<sequence>MGMQLPSELITLLGMLGFEWPESDEEKIFNLAGEWTGLADRIDGRVEALNAAARTLLDNNSGRQIDSFRDEWEGSDSAVASISDAVDPNNKVNISLTIVAGLVLALKIQVIIQLAILAVQIAWALATAAVTFGASLVQIPIFKKITGMIIDQLMDMAIGRLLNG</sequence>
<proteinExistence type="predicted"/>
<feature type="transmembrane region" description="Helical" evidence="1">
    <location>
        <begin position="122"/>
        <end position="142"/>
    </location>
</feature>
<dbReference type="Proteomes" id="UP000238176">
    <property type="component" value="Unassembled WGS sequence"/>
</dbReference>
<organism evidence="3 4">
    <name type="scientific">Glycomyces artemisiae</name>
    <dbReference type="NCBI Taxonomy" id="1076443"/>
    <lineage>
        <taxon>Bacteria</taxon>
        <taxon>Bacillati</taxon>
        <taxon>Actinomycetota</taxon>
        <taxon>Actinomycetes</taxon>
        <taxon>Glycomycetales</taxon>
        <taxon>Glycomycetaceae</taxon>
        <taxon>Glycomyces</taxon>
    </lineage>
</organism>
<dbReference type="RefSeq" id="WP_106362661.1">
    <property type="nucleotide sequence ID" value="NZ_PVTJ01000002.1"/>
</dbReference>
<keyword evidence="4" id="KW-1185">Reference proteome</keyword>
<dbReference type="Pfam" id="PF25547">
    <property type="entry name" value="WXG100_2"/>
    <property type="match status" value="1"/>
</dbReference>
<dbReference type="InterPro" id="IPR057746">
    <property type="entry name" value="CpnT-like_N"/>
</dbReference>
<feature type="transmembrane region" description="Helical" evidence="1">
    <location>
        <begin position="96"/>
        <end position="116"/>
    </location>
</feature>
<evidence type="ECO:0000313" key="4">
    <source>
        <dbReference type="Proteomes" id="UP000238176"/>
    </source>
</evidence>
<dbReference type="EMBL" id="PVTJ01000002">
    <property type="protein sequence ID" value="PRY60430.1"/>
    <property type="molecule type" value="Genomic_DNA"/>
</dbReference>
<protein>
    <recommendedName>
        <fullName evidence="2">Outer membrane channel protein CpnT-like N-terminal domain-containing protein</fullName>
    </recommendedName>
</protein>
<keyword evidence="1" id="KW-0812">Transmembrane</keyword>
<comment type="caution">
    <text evidence="3">The sequence shown here is derived from an EMBL/GenBank/DDBJ whole genome shotgun (WGS) entry which is preliminary data.</text>
</comment>
<dbReference type="OrthoDB" id="2677932at2"/>
<evidence type="ECO:0000259" key="2">
    <source>
        <dbReference type="Pfam" id="PF25547"/>
    </source>
</evidence>
<name>A0A2T0UR82_9ACTN</name>
<dbReference type="AlphaFoldDB" id="A0A2T0UR82"/>
<keyword evidence="1" id="KW-0472">Membrane</keyword>
<evidence type="ECO:0000256" key="1">
    <source>
        <dbReference type="SAM" id="Phobius"/>
    </source>
</evidence>
<keyword evidence="1" id="KW-1133">Transmembrane helix</keyword>
<reference evidence="3 4" key="1">
    <citation type="submission" date="2018-03" db="EMBL/GenBank/DDBJ databases">
        <title>Genomic Encyclopedia of Type Strains, Phase III (KMG-III): the genomes of soil and plant-associated and newly described type strains.</title>
        <authorList>
            <person name="Whitman W."/>
        </authorList>
    </citation>
    <scope>NUCLEOTIDE SEQUENCE [LARGE SCALE GENOMIC DNA]</scope>
    <source>
        <strain evidence="3 4">CGMCC 4.7067</strain>
    </source>
</reference>
<gene>
    <name evidence="3" type="ORF">B0I28_10234</name>
</gene>
<accession>A0A2T0UR82</accession>
<evidence type="ECO:0000313" key="3">
    <source>
        <dbReference type="EMBL" id="PRY60430.1"/>
    </source>
</evidence>
<feature type="domain" description="Outer membrane channel protein CpnT-like N-terminal" evidence="2">
    <location>
        <begin position="18"/>
        <end position="138"/>
    </location>
</feature>